<gene>
    <name evidence="3" type="primary">LOC113511275</name>
</gene>
<reference evidence="3" key="1">
    <citation type="submission" date="2025-08" db="UniProtKB">
        <authorList>
            <consortium name="RefSeq"/>
        </authorList>
    </citation>
    <scope>IDENTIFICATION</scope>
    <source>
        <tissue evidence="3">Whole larvae</tissue>
    </source>
</reference>
<dbReference type="InterPro" id="IPR001314">
    <property type="entry name" value="Peptidase_S1A"/>
</dbReference>
<dbReference type="InterPro" id="IPR043504">
    <property type="entry name" value="Peptidase_S1_PA_chymotrypsin"/>
</dbReference>
<name>A0A6J3C6G9_GALME</name>
<dbReference type="AlphaFoldDB" id="A0A6J3C6G9"/>
<dbReference type="PANTHER" id="PTHR24260:SF132">
    <property type="entry name" value="PEPTIDASE S1 DOMAIN-CONTAINING PROTEIN"/>
    <property type="match status" value="1"/>
</dbReference>
<dbReference type="InterPro" id="IPR051333">
    <property type="entry name" value="CLIP_Serine_Protease"/>
</dbReference>
<dbReference type="Gene3D" id="2.40.10.10">
    <property type="entry name" value="Trypsin-like serine proteases"/>
    <property type="match status" value="2"/>
</dbReference>
<dbReference type="Pfam" id="PF00089">
    <property type="entry name" value="Trypsin"/>
    <property type="match status" value="1"/>
</dbReference>
<dbReference type="InterPro" id="IPR009003">
    <property type="entry name" value="Peptidase_S1_PA"/>
</dbReference>
<dbReference type="InParanoid" id="A0A6J3C6G9"/>
<dbReference type="SUPFAM" id="SSF50494">
    <property type="entry name" value="Trypsin-like serine proteases"/>
    <property type="match status" value="1"/>
</dbReference>
<dbReference type="GO" id="GO:0004252">
    <property type="term" value="F:serine-type endopeptidase activity"/>
    <property type="evidence" value="ECO:0007669"/>
    <property type="project" value="InterPro"/>
</dbReference>
<evidence type="ECO:0000259" key="1">
    <source>
        <dbReference type="PROSITE" id="PS50240"/>
    </source>
</evidence>
<evidence type="ECO:0000313" key="3">
    <source>
        <dbReference type="RefSeq" id="XP_031767996.2"/>
    </source>
</evidence>
<dbReference type="PRINTS" id="PR00722">
    <property type="entry name" value="CHYMOTRYPSIN"/>
</dbReference>
<proteinExistence type="predicted"/>
<dbReference type="InterPro" id="IPR001254">
    <property type="entry name" value="Trypsin_dom"/>
</dbReference>
<sequence length="306" mass="34519">MNIIKIFIIINMYVNKLTYSLTKLVNKQMVKYKVLSDHTMVSNSDIFPYVVAILKKSTYMSAGALIDDNWVLTAADCLFLIGESLRIIRIRVGSINYKKGGLLLPIKSFNIHPYFDNRKPEFNIALIMLPERVRFSHNVSPIRVQKYYRGVTATHFIITAWSGTLESKESTIESMETIKRRRMLTVSHLHPSSTSSCANQLATFGINETETTMCLDPTPDSNPCARDIGAPVVLNGVLWGVISSWKPDGCDLKPGSSFVTLVGAANVSSWIHATIRGHRWSHYYKDNYTVTNTNNVDYDIDDENNI</sequence>
<dbReference type="PANTHER" id="PTHR24260">
    <property type="match status" value="1"/>
</dbReference>
<protein>
    <submittedName>
        <fullName evidence="3">Trypsin-2-like</fullName>
    </submittedName>
</protein>
<dbReference type="Proteomes" id="UP001652740">
    <property type="component" value="Unplaced"/>
</dbReference>
<dbReference type="RefSeq" id="XP_031767996.2">
    <property type="nucleotide sequence ID" value="XM_031912136.2"/>
</dbReference>
<dbReference type="GO" id="GO:0006508">
    <property type="term" value="P:proteolysis"/>
    <property type="evidence" value="ECO:0007669"/>
    <property type="project" value="UniProtKB-KW"/>
</dbReference>
<keyword evidence="2" id="KW-1185">Reference proteome</keyword>
<dbReference type="PROSITE" id="PS50240">
    <property type="entry name" value="TRYPSIN_DOM"/>
    <property type="match status" value="1"/>
</dbReference>
<evidence type="ECO:0000313" key="2">
    <source>
        <dbReference type="Proteomes" id="UP001652740"/>
    </source>
</evidence>
<dbReference type="GeneID" id="113511275"/>
<dbReference type="KEGG" id="gmw:113511275"/>
<organism evidence="2 3">
    <name type="scientific">Galleria mellonella</name>
    <name type="common">Greater wax moth</name>
    <dbReference type="NCBI Taxonomy" id="7137"/>
    <lineage>
        <taxon>Eukaryota</taxon>
        <taxon>Metazoa</taxon>
        <taxon>Ecdysozoa</taxon>
        <taxon>Arthropoda</taxon>
        <taxon>Hexapoda</taxon>
        <taxon>Insecta</taxon>
        <taxon>Pterygota</taxon>
        <taxon>Neoptera</taxon>
        <taxon>Endopterygota</taxon>
        <taxon>Lepidoptera</taxon>
        <taxon>Glossata</taxon>
        <taxon>Ditrysia</taxon>
        <taxon>Pyraloidea</taxon>
        <taxon>Pyralidae</taxon>
        <taxon>Galleriinae</taxon>
        <taxon>Galleria</taxon>
    </lineage>
</organism>
<feature type="domain" description="Peptidase S1" evidence="1">
    <location>
        <begin position="34"/>
        <end position="276"/>
    </location>
</feature>
<accession>A0A6J3C6G9</accession>
<dbReference type="SMART" id="SM00020">
    <property type="entry name" value="Tryp_SPc"/>
    <property type="match status" value="1"/>
</dbReference>